<dbReference type="PANTHER" id="PTHR43788:SF8">
    <property type="entry name" value="DNA-BINDING PROTEIN SMUBP-2"/>
    <property type="match status" value="1"/>
</dbReference>
<dbReference type="GO" id="GO:0005694">
    <property type="term" value="C:chromosome"/>
    <property type="evidence" value="ECO:0007669"/>
    <property type="project" value="UniProtKB-ARBA"/>
</dbReference>
<evidence type="ECO:0000256" key="5">
    <source>
        <dbReference type="ARBA" id="ARBA00022840"/>
    </source>
</evidence>
<gene>
    <name evidence="7" type="ORF">SAMN05444484_1011535</name>
</gene>
<dbReference type="GO" id="GO:0016787">
    <property type="term" value="F:hydrolase activity"/>
    <property type="evidence" value="ECO:0007669"/>
    <property type="project" value="UniProtKB-KW"/>
</dbReference>
<reference evidence="8" key="1">
    <citation type="submission" date="2016-11" db="EMBL/GenBank/DDBJ databases">
        <authorList>
            <person name="Varghese N."/>
            <person name="Submissions S."/>
        </authorList>
    </citation>
    <scope>NUCLEOTIDE SEQUENCE [LARGE SCALE GENOMIC DNA]</scope>
    <source>
        <strain evidence="8">DSM 24724</strain>
    </source>
</reference>
<organism evidence="7 8">
    <name type="scientific">Flavobacterium chilense</name>
    <dbReference type="NCBI Taxonomy" id="946677"/>
    <lineage>
        <taxon>Bacteria</taxon>
        <taxon>Pseudomonadati</taxon>
        <taxon>Bacteroidota</taxon>
        <taxon>Flavobacteriia</taxon>
        <taxon>Flavobacteriales</taxon>
        <taxon>Flavobacteriaceae</taxon>
        <taxon>Flavobacterium</taxon>
    </lineage>
</organism>
<dbReference type="GO" id="GO:0005524">
    <property type="term" value="F:ATP binding"/>
    <property type="evidence" value="ECO:0007669"/>
    <property type="project" value="UniProtKB-KW"/>
</dbReference>
<name>A0A1M7ARA6_9FLAO</name>
<sequence length="1386" mass="160231">MLDRNIRINKVLRELNISLERGVAFLKENGIFIESNPNSKINQIEHEILVQQFSLKKRIADPIISECNYLNINNEKASFTSKVIITNQKLKEIKSNVNLFTQGSIVKCTISKIIVPSQIIIEYIDGYIGRLSLIDISWSLPQSEQAFKKYKVGDTIECVVFEVNEANKQVILTQKHLVEPINQTVKWERLERGQEYDVEIIQNLNNTYIVQTKNKLFGIVRKSLLNNQTENLRLKINSKFEDSSLIDFIPSHQENDDEDLVEDLVEDRLNFIEEDLQSFSKFKRSVLGKNASDKQIQKLKKGFELDTNLFSKDIDTGVVLYLQFILNSSPFETDLKQKAIPFYLNQIEHNIENEKAVLEIVSNKKYWININKRKEENKKNNKEIIEILDFSIYNEEINFYGFIEILKDKKNVKFGITNFSVGQNLGFASRTKKNSTKNGSFLFNNKLKVISPLTPLPFDNSQKEFLDYCLLKLECFEIVNELKKETGEILKQEGRTLEIIDKFLEYQISLLANDAENNVFVENFDKINSNFIGISVKLPREIGDKLELEEGSVINVKQYDKEKLSKLSDGFISIQEDNYILNFYKDINLELLQNGFYLDKRVSTKQFDIQREIIKDFLEKKIKIDHIENLLVNPSTVKFPILKNIKFNNEDLIRTEIEQPDNTQVRAVKKAVGNKNVFLVQGPPGTGKTTVIAEIIEQLTAIGEKILVSGQNHVAVDNVLEKIAKNPNLNLLRVGNPERINKDLLRYCYENLVKEYREDYKLFIRNQKKLAELFLDFVKKNVDTKIRLKVYNEKVNEVIKEYRFLQQTFKDKHHILRDNLIGLSIKELFETIQALVKWDESFSNESEILLQPIIYNSVDVVFATCIGIKGDKVFKESNFKFDTVIIDEAGKANIAETLVAIELGKKVILVGDQMQLPPYMDSSLIDKEDPKSFPNSVYGHGFTENEIIHALKTSFFEFLIKRIDDSKFPSENKEMLNYQHRMHPNIGNFVSESFYGSKVLMGSRTHLNKIELPAPFDKEVIFFDTSNSKNPYEQKEDNSIKNDTEAEFIAEFILPKLLDSNINTENIAVIAPYKFQVANIKKYLNKSTSCQNKNIDVSTLDSFQGKEYDIIIFSFTRSTNHSIVRAINGKKKYSKVGFLDDARRLNVAFSRAKKKLILVGNEKTLTDPRSHFDLIFKYTNLFAKLVQLSKNDKIGNFINIADYHSVTTPFEKLLDKYKKDDEVNANFKTIGVSNGKKFGAFFYVDGYECLLPISFMSEQFKNGLEKLNIGDELKLVISSFDKKSERVTLGFPKRNLRKNTIIKESFADKKKRLWNVNNKNLFIGNKMPAKIISQKHFGFFVQFENGFEGLLHNSQIPENIIIQLNQTIEVEISEINEDKMQIKLKI</sequence>
<dbReference type="GO" id="GO:0043139">
    <property type="term" value="F:5'-3' DNA helicase activity"/>
    <property type="evidence" value="ECO:0007669"/>
    <property type="project" value="TreeGrafter"/>
</dbReference>
<dbReference type="InterPro" id="IPR050534">
    <property type="entry name" value="Coronavir_polyprotein_1ab"/>
</dbReference>
<dbReference type="GO" id="GO:0003676">
    <property type="term" value="F:nucleic acid binding"/>
    <property type="evidence" value="ECO:0007669"/>
    <property type="project" value="InterPro"/>
</dbReference>
<dbReference type="InterPro" id="IPR012340">
    <property type="entry name" value="NA-bd_OB-fold"/>
</dbReference>
<evidence type="ECO:0000259" key="6">
    <source>
        <dbReference type="PROSITE" id="PS50126"/>
    </source>
</evidence>
<dbReference type="PANTHER" id="PTHR43788">
    <property type="entry name" value="DNA2/NAM7 HELICASE FAMILY MEMBER"/>
    <property type="match status" value="1"/>
</dbReference>
<keyword evidence="4 7" id="KW-0347">Helicase</keyword>
<feature type="domain" description="S1 motif" evidence="6">
    <location>
        <begin position="103"/>
        <end position="175"/>
    </location>
</feature>
<evidence type="ECO:0000256" key="4">
    <source>
        <dbReference type="ARBA" id="ARBA00022806"/>
    </source>
</evidence>
<dbReference type="Pfam" id="PF13087">
    <property type="entry name" value="AAA_12"/>
    <property type="match status" value="1"/>
</dbReference>
<dbReference type="RefSeq" id="WP_068840729.1">
    <property type="nucleotide sequence ID" value="NZ_FRBT01000001.1"/>
</dbReference>
<dbReference type="FunFam" id="3.40.50.300:FF:000326">
    <property type="entry name" value="P-loop containing nucleoside triphosphate hydrolase"/>
    <property type="match status" value="1"/>
</dbReference>
<evidence type="ECO:0000313" key="8">
    <source>
        <dbReference type="Proteomes" id="UP000184028"/>
    </source>
</evidence>
<evidence type="ECO:0000256" key="3">
    <source>
        <dbReference type="ARBA" id="ARBA00022801"/>
    </source>
</evidence>
<dbReference type="Pfam" id="PF00575">
    <property type="entry name" value="S1"/>
    <property type="match status" value="2"/>
</dbReference>
<feature type="domain" description="S1 motif" evidence="6">
    <location>
        <begin position="1220"/>
        <end position="1292"/>
    </location>
</feature>
<feature type="domain" description="S1 motif" evidence="6">
    <location>
        <begin position="1324"/>
        <end position="1386"/>
    </location>
</feature>
<dbReference type="EMBL" id="FRBT01000001">
    <property type="protein sequence ID" value="SHL45273.1"/>
    <property type="molecule type" value="Genomic_DNA"/>
</dbReference>
<keyword evidence="3" id="KW-0378">Hydrolase</keyword>
<accession>A0A1M7ARA6</accession>
<dbReference type="STRING" id="946677.SAMN05444484_1011535"/>
<dbReference type="InterPro" id="IPR041677">
    <property type="entry name" value="DNA2/NAM7_AAA_11"/>
</dbReference>
<dbReference type="InterPro" id="IPR003593">
    <property type="entry name" value="AAA+_ATPase"/>
</dbReference>
<dbReference type="SUPFAM" id="SSF52540">
    <property type="entry name" value="P-loop containing nucleoside triphosphate hydrolases"/>
    <property type="match status" value="1"/>
</dbReference>
<dbReference type="OrthoDB" id="9757917at2"/>
<comment type="similarity">
    <text evidence="1">Belongs to the DNA2/NAM7 helicase family.</text>
</comment>
<dbReference type="Pfam" id="PF13086">
    <property type="entry name" value="AAA_11"/>
    <property type="match status" value="1"/>
</dbReference>
<protein>
    <submittedName>
        <fullName evidence="7">Superfamily I DNA and/or RNA helicase</fullName>
    </submittedName>
</protein>
<dbReference type="PROSITE" id="PS50126">
    <property type="entry name" value="S1"/>
    <property type="match status" value="3"/>
</dbReference>
<dbReference type="Proteomes" id="UP000184028">
    <property type="component" value="Unassembled WGS sequence"/>
</dbReference>
<keyword evidence="2" id="KW-0547">Nucleotide-binding</keyword>
<evidence type="ECO:0000313" key="7">
    <source>
        <dbReference type="EMBL" id="SHL45273.1"/>
    </source>
</evidence>
<keyword evidence="5" id="KW-0067">ATP-binding</keyword>
<dbReference type="InterPro" id="IPR047187">
    <property type="entry name" value="SF1_C_Upf1"/>
</dbReference>
<dbReference type="InterPro" id="IPR003029">
    <property type="entry name" value="S1_domain"/>
</dbReference>
<dbReference type="InterPro" id="IPR027417">
    <property type="entry name" value="P-loop_NTPase"/>
</dbReference>
<dbReference type="Gene3D" id="3.40.50.300">
    <property type="entry name" value="P-loop containing nucleotide triphosphate hydrolases"/>
    <property type="match status" value="2"/>
</dbReference>
<dbReference type="SMART" id="SM00382">
    <property type="entry name" value="AAA"/>
    <property type="match status" value="1"/>
</dbReference>
<dbReference type="SUPFAM" id="SSF50249">
    <property type="entry name" value="Nucleic acid-binding proteins"/>
    <property type="match status" value="3"/>
</dbReference>
<dbReference type="Gene3D" id="2.40.50.140">
    <property type="entry name" value="Nucleic acid-binding proteins"/>
    <property type="match status" value="3"/>
</dbReference>
<evidence type="ECO:0000256" key="2">
    <source>
        <dbReference type="ARBA" id="ARBA00022741"/>
    </source>
</evidence>
<keyword evidence="8" id="KW-1185">Reference proteome</keyword>
<evidence type="ECO:0000256" key="1">
    <source>
        <dbReference type="ARBA" id="ARBA00007913"/>
    </source>
</evidence>
<dbReference type="InterPro" id="IPR041679">
    <property type="entry name" value="DNA2/NAM7-like_C"/>
</dbReference>
<dbReference type="CDD" id="cd18808">
    <property type="entry name" value="SF1_C_Upf1"/>
    <property type="match status" value="1"/>
</dbReference>
<proteinExistence type="inferred from homology"/>
<dbReference type="SMART" id="SM00316">
    <property type="entry name" value="S1"/>
    <property type="match status" value="3"/>
</dbReference>